<dbReference type="Gene3D" id="3.10.120.10">
    <property type="entry name" value="Cytochrome b5-like heme/steroid binding domain"/>
    <property type="match status" value="1"/>
</dbReference>
<organism evidence="3 4">
    <name type="scientific">Candidatus Dojkabacteria bacterium</name>
    <dbReference type="NCBI Taxonomy" id="2099670"/>
    <lineage>
        <taxon>Bacteria</taxon>
        <taxon>Candidatus Dojkabacteria</taxon>
    </lineage>
</organism>
<feature type="compositionally biased region" description="Low complexity" evidence="1">
    <location>
        <begin position="42"/>
        <end position="62"/>
    </location>
</feature>
<sequence length="122" mass="13027">MKSIFTIFTVGFVILLAVVLLSGSFKKGNNGLTSVVTQQTATSTPSSTVSGSGSSQGATTSPVTDPNSCIITIQGHQYDVTQLRRTHSGGDIFICGTDMTQTFFSMHNSQLLNGQMQRYLVK</sequence>
<evidence type="ECO:0000259" key="2">
    <source>
        <dbReference type="Pfam" id="PF00173"/>
    </source>
</evidence>
<dbReference type="EMBL" id="JAGQLM010000075">
    <property type="protein sequence ID" value="MCA9375056.1"/>
    <property type="molecule type" value="Genomic_DNA"/>
</dbReference>
<dbReference type="InterPro" id="IPR036400">
    <property type="entry name" value="Cyt_B5-like_heme/steroid_sf"/>
</dbReference>
<dbReference type="AlphaFoldDB" id="A0A955HXX7"/>
<dbReference type="InterPro" id="IPR001199">
    <property type="entry name" value="Cyt_B5-like_heme/steroid-bd"/>
</dbReference>
<evidence type="ECO:0000256" key="1">
    <source>
        <dbReference type="SAM" id="MobiDB-lite"/>
    </source>
</evidence>
<feature type="domain" description="Cytochrome b5 heme-binding" evidence="2">
    <location>
        <begin position="65"/>
        <end position="120"/>
    </location>
</feature>
<reference evidence="3" key="1">
    <citation type="submission" date="2020-04" db="EMBL/GenBank/DDBJ databases">
        <authorList>
            <person name="Zhang T."/>
        </authorList>
    </citation>
    <scope>NUCLEOTIDE SEQUENCE</scope>
    <source>
        <strain evidence="3">HKST-UBA16</strain>
    </source>
</reference>
<dbReference type="SUPFAM" id="SSF55856">
    <property type="entry name" value="Cytochrome b5-like heme/steroid binding domain"/>
    <property type="match status" value="1"/>
</dbReference>
<name>A0A955HXX7_9BACT</name>
<dbReference type="Proteomes" id="UP000748332">
    <property type="component" value="Unassembled WGS sequence"/>
</dbReference>
<accession>A0A955HXX7</accession>
<dbReference type="Pfam" id="PF00173">
    <property type="entry name" value="Cyt-b5"/>
    <property type="match status" value="1"/>
</dbReference>
<feature type="region of interest" description="Disordered" evidence="1">
    <location>
        <begin position="42"/>
        <end position="63"/>
    </location>
</feature>
<gene>
    <name evidence="3" type="ORF">KC622_01855</name>
</gene>
<comment type="caution">
    <text evidence="3">The sequence shown here is derived from an EMBL/GenBank/DDBJ whole genome shotgun (WGS) entry which is preliminary data.</text>
</comment>
<evidence type="ECO:0000313" key="3">
    <source>
        <dbReference type="EMBL" id="MCA9375056.1"/>
    </source>
</evidence>
<reference evidence="3" key="2">
    <citation type="journal article" date="2021" name="Microbiome">
        <title>Successional dynamics and alternative stable states in a saline activated sludge microbial community over 9 years.</title>
        <authorList>
            <person name="Wang Y."/>
            <person name="Ye J."/>
            <person name="Ju F."/>
            <person name="Liu L."/>
            <person name="Boyd J.A."/>
            <person name="Deng Y."/>
            <person name="Parks D.H."/>
            <person name="Jiang X."/>
            <person name="Yin X."/>
            <person name="Woodcroft B.J."/>
            <person name="Tyson G.W."/>
            <person name="Hugenholtz P."/>
            <person name="Polz M.F."/>
            <person name="Zhang T."/>
        </authorList>
    </citation>
    <scope>NUCLEOTIDE SEQUENCE</scope>
    <source>
        <strain evidence="3">HKST-UBA16</strain>
    </source>
</reference>
<evidence type="ECO:0000313" key="4">
    <source>
        <dbReference type="Proteomes" id="UP000748332"/>
    </source>
</evidence>
<proteinExistence type="predicted"/>
<protein>
    <recommendedName>
        <fullName evidence="2">Cytochrome b5 heme-binding domain-containing protein</fullName>
    </recommendedName>
</protein>